<protein>
    <recommendedName>
        <fullName evidence="2">CRAL-TRIO domain-containing protein</fullName>
    </recommendedName>
</protein>
<dbReference type="Gene3D" id="3.40.525.10">
    <property type="entry name" value="CRAL-TRIO lipid binding domain"/>
    <property type="match status" value="1"/>
</dbReference>
<dbReference type="OrthoDB" id="6575879at2759"/>
<evidence type="ECO:0000256" key="1">
    <source>
        <dbReference type="SAM" id="MobiDB-lite"/>
    </source>
</evidence>
<dbReference type="Proteomes" id="UP000235965">
    <property type="component" value="Unassembled WGS sequence"/>
</dbReference>
<dbReference type="PANTHER" id="PTHR10174">
    <property type="entry name" value="ALPHA-TOCOPHEROL TRANSFER PROTEIN-RELATED"/>
    <property type="match status" value="1"/>
</dbReference>
<dbReference type="InterPro" id="IPR001251">
    <property type="entry name" value="CRAL-TRIO_dom"/>
</dbReference>
<dbReference type="GO" id="GO:1902936">
    <property type="term" value="F:phosphatidylinositol bisphosphate binding"/>
    <property type="evidence" value="ECO:0007669"/>
    <property type="project" value="TreeGrafter"/>
</dbReference>
<evidence type="ECO:0000259" key="2">
    <source>
        <dbReference type="PROSITE" id="PS50191"/>
    </source>
</evidence>
<dbReference type="Pfam" id="PF00650">
    <property type="entry name" value="CRAL_TRIO"/>
    <property type="match status" value="1"/>
</dbReference>
<comment type="caution">
    <text evidence="3">The sequence shown here is derived from an EMBL/GenBank/DDBJ whole genome shotgun (WGS) entry which is preliminary data.</text>
</comment>
<organism evidence="3 4">
    <name type="scientific">Cryptotermes secundus</name>
    <dbReference type="NCBI Taxonomy" id="105785"/>
    <lineage>
        <taxon>Eukaryota</taxon>
        <taxon>Metazoa</taxon>
        <taxon>Ecdysozoa</taxon>
        <taxon>Arthropoda</taxon>
        <taxon>Hexapoda</taxon>
        <taxon>Insecta</taxon>
        <taxon>Pterygota</taxon>
        <taxon>Neoptera</taxon>
        <taxon>Polyneoptera</taxon>
        <taxon>Dictyoptera</taxon>
        <taxon>Blattodea</taxon>
        <taxon>Blattoidea</taxon>
        <taxon>Termitoidae</taxon>
        <taxon>Kalotermitidae</taxon>
        <taxon>Cryptotermitinae</taxon>
        <taxon>Cryptotermes</taxon>
    </lineage>
</organism>
<dbReference type="GO" id="GO:0016020">
    <property type="term" value="C:membrane"/>
    <property type="evidence" value="ECO:0007669"/>
    <property type="project" value="TreeGrafter"/>
</dbReference>
<evidence type="ECO:0000313" key="4">
    <source>
        <dbReference type="Proteomes" id="UP000235965"/>
    </source>
</evidence>
<dbReference type="InterPro" id="IPR036865">
    <property type="entry name" value="CRAL-TRIO_dom_sf"/>
</dbReference>
<feature type="region of interest" description="Disordered" evidence="1">
    <location>
        <begin position="279"/>
        <end position="310"/>
    </location>
</feature>
<dbReference type="SUPFAM" id="SSF52087">
    <property type="entry name" value="CRAL/TRIO domain"/>
    <property type="match status" value="1"/>
</dbReference>
<dbReference type="AlphaFoldDB" id="A0A2J7Q1T7"/>
<dbReference type="SUPFAM" id="SSF46938">
    <property type="entry name" value="CRAL/TRIO N-terminal domain"/>
    <property type="match status" value="1"/>
</dbReference>
<accession>A0A2J7Q1T7</accession>
<dbReference type="Gene3D" id="1.20.5.1200">
    <property type="entry name" value="Alpha-tocopherol transfer"/>
    <property type="match status" value="1"/>
</dbReference>
<dbReference type="InterPro" id="IPR036273">
    <property type="entry name" value="CRAL/TRIO_N_dom_sf"/>
</dbReference>
<proteinExistence type="predicted"/>
<sequence length="310" mass="35874">MQTDLIKPPSKEILERVRGEYNLNTERVREAVEHLKDWIQLQPHLPKETVADDGRLERWLIRCKNSTEKVKRTLDLHYTLKTDVPEIMMGWDTHADWFKSITNIVFYIPMPQLTSDCDRVTIFGLQTSNTTNFDALDYIRVTEMALEIRIREDYSLSDIYVLDLAKYSLGHIPYFTLPVLKKFILCAVGGYNLRIKAIHVLNAPPYADTLIALIKLLLKPKLAARIHVHGTDLTSFYEQVPKKILPTEYGGDSGSVSEIWDRWVKKIESYREVFLEREKHKSDESKRPGCSISSSDLLGFEGSFRKLEVD</sequence>
<dbReference type="CDD" id="cd00170">
    <property type="entry name" value="SEC14"/>
    <property type="match status" value="1"/>
</dbReference>
<dbReference type="PROSITE" id="PS50191">
    <property type="entry name" value="CRAL_TRIO"/>
    <property type="match status" value="1"/>
</dbReference>
<gene>
    <name evidence="3" type="ORF">B7P43_G13678</name>
</gene>
<dbReference type="PRINTS" id="PR00180">
    <property type="entry name" value="CRETINALDHBP"/>
</dbReference>
<feature type="domain" description="CRAL-TRIO" evidence="2">
    <location>
        <begin position="94"/>
        <end position="257"/>
    </location>
</feature>
<dbReference type="EMBL" id="NEVH01019379">
    <property type="protein sequence ID" value="PNF22547.1"/>
    <property type="molecule type" value="Genomic_DNA"/>
</dbReference>
<keyword evidence="4" id="KW-1185">Reference proteome</keyword>
<reference evidence="3 4" key="1">
    <citation type="submission" date="2017-12" db="EMBL/GenBank/DDBJ databases">
        <title>Hemimetabolous genomes reveal molecular basis of termite eusociality.</title>
        <authorList>
            <person name="Harrison M.C."/>
            <person name="Jongepier E."/>
            <person name="Robertson H.M."/>
            <person name="Arning N."/>
            <person name="Bitard-Feildel T."/>
            <person name="Chao H."/>
            <person name="Childers C.P."/>
            <person name="Dinh H."/>
            <person name="Doddapaneni H."/>
            <person name="Dugan S."/>
            <person name="Gowin J."/>
            <person name="Greiner C."/>
            <person name="Han Y."/>
            <person name="Hu H."/>
            <person name="Hughes D.S.T."/>
            <person name="Huylmans A.-K."/>
            <person name="Kemena C."/>
            <person name="Kremer L.P.M."/>
            <person name="Lee S.L."/>
            <person name="Lopez-Ezquerra A."/>
            <person name="Mallet L."/>
            <person name="Monroy-Kuhn J.M."/>
            <person name="Moser A."/>
            <person name="Murali S.C."/>
            <person name="Muzny D.M."/>
            <person name="Otani S."/>
            <person name="Piulachs M.-D."/>
            <person name="Poelchau M."/>
            <person name="Qu J."/>
            <person name="Schaub F."/>
            <person name="Wada-Katsumata A."/>
            <person name="Worley K.C."/>
            <person name="Xie Q."/>
            <person name="Ylla G."/>
            <person name="Poulsen M."/>
            <person name="Gibbs R.A."/>
            <person name="Schal C."/>
            <person name="Richards S."/>
            <person name="Belles X."/>
            <person name="Korb J."/>
            <person name="Bornberg-Bauer E."/>
        </authorList>
    </citation>
    <scope>NUCLEOTIDE SEQUENCE [LARGE SCALE GENOMIC DNA]</scope>
    <source>
        <tissue evidence="3">Whole body</tissue>
    </source>
</reference>
<name>A0A2J7Q1T7_9NEOP</name>
<dbReference type="PANTHER" id="PTHR10174:SF224">
    <property type="entry name" value="RETINOL-BINDING PROTEIN PINTA"/>
    <property type="match status" value="1"/>
</dbReference>
<evidence type="ECO:0000313" key="3">
    <source>
        <dbReference type="EMBL" id="PNF22547.1"/>
    </source>
</evidence>